<dbReference type="InterPro" id="IPR003846">
    <property type="entry name" value="SelO"/>
</dbReference>
<feature type="binding site" evidence="8">
    <location>
        <position position="116"/>
    </location>
    <ligand>
        <name>ATP</name>
        <dbReference type="ChEBI" id="CHEBI:30616"/>
    </ligand>
</feature>
<dbReference type="PANTHER" id="PTHR32057:SF14">
    <property type="entry name" value="PROTEIN ADENYLYLTRANSFERASE SELO, MITOCHONDRIAL"/>
    <property type="match status" value="1"/>
</dbReference>
<comment type="catalytic activity">
    <reaction evidence="8">
        <text>L-tyrosyl-[protein] + ATP = O-(5'-adenylyl)-L-tyrosyl-[protein] + diphosphate</text>
        <dbReference type="Rhea" id="RHEA:54288"/>
        <dbReference type="Rhea" id="RHEA-COMP:10136"/>
        <dbReference type="Rhea" id="RHEA-COMP:13846"/>
        <dbReference type="ChEBI" id="CHEBI:30616"/>
        <dbReference type="ChEBI" id="CHEBI:33019"/>
        <dbReference type="ChEBI" id="CHEBI:46858"/>
        <dbReference type="ChEBI" id="CHEBI:83624"/>
        <dbReference type="EC" id="2.7.7.108"/>
    </reaction>
</comment>
<dbReference type="HAMAP" id="MF_00692">
    <property type="entry name" value="SelO"/>
    <property type="match status" value="1"/>
</dbReference>
<evidence type="ECO:0000256" key="5">
    <source>
        <dbReference type="ARBA" id="ARBA00022741"/>
    </source>
</evidence>
<evidence type="ECO:0000256" key="6">
    <source>
        <dbReference type="ARBA" id="ARBA00022840"/>
    </source>
</evidence>
<feature type="binding site" evidence="8">
    <location>
        <position position="93"/>
    </location>
    <ligand>
        <name>ATP</name>
        <dbReference type="ChEBI" id="CHEBI:30616"/>
    </ligand>
</feature>
<feature type="binding site" evidence="8">
    <location>
        <position position="129"/>
    </location>
    <ligand>
        <name>ATP</name>
        <dbReference type="ChEBI" id="CHEBI:30616"/>
    </ligand>
</feature>
<reference evidence="9 10" key="1">
    <citation type="submission" date="2018-01" db="EMBL/GenBank/DDBJ databases">
        <title>The draft genome sequence of Cohaesibacter sp. H1304.</title>
        <authorList>
            <person name="Wang N.-N."/>
            <person name="Du Z.-J."/>
        </authorList>
    </citation>
    <scope>NUCLEOTIDE SEQUENCE [LARGE SCALE GENOMIC DNA]</scope>
    <source>
        <strain evidence="9 10">H1304</strain>
    </source>
</reference>
<keyword evidence="3 8" id="KW-0548">Nucleotidyltransferase</keyword>
<feature type="binding site" evidence="8">
    <location>
        <position position="265"/>
    </location>
    <ligand>
        <name>Mg(2+)</name>
        <dbReference type="ChEBI" id="CHEBI:18420"/>
    </ligand>
</feature>
<dbReference type="GO" id="GO:0030145">
    <property type="term" value="F:manganese ion binding"/>
    <property type="evidence" value="ECO:0007669"/>
    <property type="project" value="UniProtKB-UniRule"/>
</dbReference>
<evidence type="ECO:0000256" key="2">
    <source>
        <dbReference type="ARBA" id="ARBA00022679"/>
    </source>
</evidence>
<organism evidence="9 10">
    <name type="scientific">Cohaesibacter celericrescens</name>
    <dbReference type="NCBI Taxonomy" id="2067669"/>
    <lineage>
        <taxon>Bacteria</taxon>
        <taxon>Pseudomonadati</taxon>
        <taxon>Pseudomonadota</taxon>
        <taxon>Alphaproteobacteria</taxon>
        <taxon>Hyphomicrobiales</taxon>
        <taxon>Cohaesibacteraceae</taxon>
    </lineage>
</organism>
<keyword evidence="7 8" id="KW-0460">Magnesium</keyword>
<dbReference type="PANTHER" id="PTHR32057">
    <property type="entry name" value="PROTEIN ADENYLYLTRANSFERASE SELO, MITOCHONDRIAL"/>
    <property type="match status" value="1"/>
</dbReference>
<dbReference type="RefSeq" id="WP_101533052.1">
    <property type="nucleotide sequence ID" value="NZ_PKUQ01000012.1"/>
</dbReference>
<feature type="binding site" evidence="8">
    <location>
        <position position="95"/>
    </location>
    <ligand>
        <name>ATP</name>
        <dbReference type="ChEBI" id="CHEBI:30616"/>
    </ligand>
</feature>
<evidence type="ECO:0000256" key="4">
    <source>
        <dbReference type="ARBA" id="ARBA00022723"/>
    </source>
</evidence>
<dbReference type="Proteomes" id="UP000234881">
    <property type="component" value="Unassembled WGS sequence"/>
</dbReference>
<dbReference type="EC" id="2.7.7.108" evidence="8"/>
<keyword evidence="6 8" id="KW-0067">ATP-binding</keyword>
<dbReference type="NCBIfam" id="NF000658">
    <property type="entry name" value="PRK00029.1"/>
    <property type="match status" value="1"/>
</dbReference>
<comment type="catalytic activity">
    <reaction evidence="8">
        <text>L-seryl-[protein] + ATP = 3-O-(5'-adenylyl)-L-seryl-[protein] + diphosphate</text>
        <dbReference type="Rhea" id="RHEA:58120"/>
        <dbReference type="Rhea" id="RHEA-COMP:9863"/>
        <dbReference type="Rhea" id="RHEA-COMP:15073"/>
        <dbReference type="ChEBI" id="CHEBI:29999"/>
        <dbReference type="ChEBI" id="CHEBI:30616"/>
        <dbReference type="ChEBI" id="CHEBI:33019"/>
        <dbReference type="ChEBI" id="CHEBI:142516"/>
        <dbReference type="EC" id="2.7.7.108"/>
    </reaction>
</comment>
<dbReference type="GO" id="GO:0005524">
    <property type="term" value="F:ATP binding"/>
    <property type="evidence" value="ECO:0007669"/>
    <property type="project" value="UniProtKB-UniRule"/>
</dbReference>
<feature type="binding site" evidence="8">
    <location>
        <position position="256"/>
    </location>
    <ligand>
        <name>Mg(2+)</name>
        <dbReference type="ChEBI" id="CHEBI:18420"/>
    </ligand>
</feature>
<feature type="binding site" evidence="8">
    <location>
        <position position="96"/>
    </location>
    <ligand>
        <name>ATP</name>
        <dbReference type="ChEBI" id="CHEBI:30616"/>
    </ligand>
</feature>
<gene>
    <name evidence="8" type="primary">ydiU</name>
    <name evidence="8" type="synonym">selO</name>
    <name evidence="9" type="ORF">C0081_06735</name>
</gene>
<feature type="binding site" evidence="8">
    <location>
        <position position="128"/>
    </location>
    <ligand>
        <name>ATP</name>
        <dbReference type="ChEBI" id="CHEBI:30616"/>
    </ligand>
</feature>
<keyword evidence="10" id="KW-1185">Reference proteome</keyword>
<feature type="binding site" evidence="8">
    <location>
        <position position="265"/>
    </location>
    <ligand>
        <name>ATP</name>
        <dbReference type="ChEBI" id="CHEBI:30616"/>
    </ligand>
</feature>
<feature type="active site" description="Proton acceptor" evidence="8">
    <location>
        <position position="255"/>
    </location>
</feature>
<evidence type="ECO:0000313" key="10">
    <source>
        <dbReference type="Proteomes" id="UP000234881"/>
    </source>
</evidence>
<sequence length="496" mass="54392">MTSSIDSKASFPFDNSYARELTGFYAPWEGTKAPSPHILLFNEPLAEQLRLEQATSDPDLASYLSGGLVPDGATPLAQVYAGHQFGGFSPQLGDGRALLLGELLDKDGNRFDIHLKGSGPTPFSRGGDGKAVLGPVLREYLMGEAMHALGVPTTRALAAVATGEQVMREGAKPGAVLARVASSHLRVGTFQFFASRQDWNHVKQLADYAIARHDPDLIDRGDKYLAFLTAVAKRQSKLIAQWMQIGFIHGVMNTDNVAISGETIDYGPCAFMDHYDHSTVFSSIDHTGRYAYGNQPVIARWNLARLAETLVPLIDPDDQDNAINLATDVLADFVTMQKQAWLDGMRSKIGLATSQESDEALIKSLLDSMKGQEVDFTLCFRRLSDAALGQEDDLKALFDDDEKLATWLEGWRQRLAQEKRDPQTIAAAMNAVNPIYIPRNHLVEEALSAAEDAGNLIPFKQLLARVTQPFTRHAGFEAYERPAPSGYGPYRTFCGT</sequence>
<dbReference type="OrthoDB" id="9776281at2"/>
<comment type="catalytic activity">
    <reaction evidence="8">
        <text>L-threonyl-[protein] + ATP = 3-O-(5'-adenylyl)-L-threonyl-[protein] + diphosphate</text>
        <dbReference type="Rhea" id="RHEA:54292"/>
        <dbReference type="Rhea" id="RHEA-COMP:11060"/>
        <dbReference type="Rhea" id="RHEA-COMP:13847"/>
        <dbReference type="ChEBI" id="CHEBI:30013"/>
        <dbReference type="ChEBI" id="CHEBI:30616"/>
        <dbReference type="ChEBI" id="CHEBI:33019"/>
        <dbReference type="ChEBI" id="CHEBI:138113"/>
        <dbReference type="EC" id="2.7.7.108"/>
    </reaction>
</comment>
<comment type="function">
    <text evidence="8">Nucleotidyltransferase involved in the post-translational modification of proteins. It can catalyze the addition of adenosine monophosphate (AMP) or uridine monophosphate (UMP) to a protein, resulting in modifications known as AMPylation and UMPylation.</text>
</comment>
<dbReference type="EMBL" id="PKUQ01000012">
    <property type="protein sequence ID" value="PLW77962.1"/>
    <property type="molecule type" value="Genomic_DNA"/>
</dbReference>
<evidence type="ECO:0000256" key="3">
    <source>
        <dbReference type="ARBA" id="ARBA00022695"/>
    </source>
</evidence>
<comment type="caution">
    <text evidence="9">The sequence shown here is derived from an EMBL/GenBank/DDBJ whole genome shotgun (WGS) entry which is preliminary data.</text>
</comment>
<dbReference type="GO" id="GO:0070733">
    <property type="term" value="F:AMPylase activity"/>
    <property type="evidence" value="ECO:0007669"/>
    <property type="project" value="UniProtKB-EC"/>
</dbReference>
<accession>A0A2N5XTX0</accession>
<proteinExistence type="inferred from homology"/>
<dbReference type="GO" id="GO:0000287">
    <property type="term" value="F:magnesium ion binding"/>
    <property type="evidence" value="ECO:0007669"/>
    <property type="project" value="UniProtKB-UniRule"/>
</dbReference>
<protein>
    <recommendedName>
        <fullName evidence="8">Protein nucleotidyltransferase YdiU</fullName>
        <ecNumber evidence="8">2.7.7.-</ecNumber>
    </recommendedName>
    <alternativeName>
        <fullName evidence="8">Protein adenylyltransferase YdiU</fullName>
        <ecNumber evidence="8">2.7.7.108</ecNumber>
    </alternativeName>
    <alternativeName>
        <fullName evidence="8">Protein uridylyltransferase YdiU</fullName>
        <ecNumber evidence="8">2.7.7.-</ecNumber>
    </alternativeName>
</protein>
<evidence type="ECO:0000256" key="7">
    <source>
        <dbReference type="ARBA" id="ARBA00022842"/>
    </source>
</evidence>
<feature type="binding site" evidence="8">
    <location>
        <position position="179"/>
    </location>
    <ligand>
        <name>ATP</name>
        <dbReference type="ChEBI" id="CHEBI:30616"/>
    </ligand>
</feature>
<keyword evidence="8" id="KW-0464">Manganese</keyword>
<comment type="catalytic activity">
    <reaction evidence="8">
        <text>L-tyrosyl-[protein] + UTP = O-(5'-uridylyl)-L-tyrosyl-[protein] + diphosphate</text>
        <dbReference type="Rhea" id="RHEA:83887"/>
        <dbReference type="Rhea" id="RHEA-COMP:10136"/>
        <dbReference type="Rhea" id="RHEA-COMP:20238"/>
        <dbReference type="ChEBI" id="CHEBI:33019"/>
        <dbReference type="ChEBI" id="CHEBI:46398"/>
        <dbReference type="ChEBI" id="CHEBI:46858"/>
        <dbReference type="ChEBI" id="CHEBI:90602"/>
    </reaction>
</comment>
<feature type="binding site" evidence="8">
    <location>
        <position position="186"/>
    </location>
    <ligand>
        <name>ATP</name>
        <dbReference type="ChEBI" id="CHEBI:30616"/>
    </ligand>
</feature>
<keyword evidence="5 8" id="KW-0547">Nucleotide-binding</keyword>
<keyword evidence="2 8" id="KW-0808">Transferase</keyword>
<evidence type="ECO:0000256" key="1">
    <source>
        <dbReference type="ARBA" id="ARBA00009747"/>
    </source>
</evidence>
<evidence type="ECO:0000256" key="8">
    <source>
        <dbReference type="HAMAP-Rule" id="MF_00692"/>
    </source>
</evidence>
<dbReference type="Pfam" id="PF02696">
    <property type="entry name" value="SelO"/>
    <property type="match status" value="1"/>
</dbReference>
<dbReference type="AlphaFoldDB" id="A0A2N5XTX0"/>
<evidence type="ECO:0000313" key="9">
    <source>
        <dbReference type="EMBL" id="PLW77962.1"/>
    </source>
</evidence>
<comment type="catalytic activity">
    <reaction evidence="8">
        <text>L-seryl-[protein] + UTP = O-(5'-uridylyl)-L-seryl-[protein] + diphosphate</text>
        <dbReference type="Rhea" id="RHEA:64604"/>
        <dbReference type="Rhea" id="RHEA-COMP:9863"/>
        <dbReference type="Rhea" id="RHEA-COMP:16635"/>
        <dbReference type="ChEBI" id="CHEBI:29999"/>
        <dbReference type="ChEBI" id="CHEBI:33019"/>
        <dbReference type="ChEBI" id="CHEBI:46398"/>
        <dbReference type="ChEBI" id="CHEBI:156051"/>
    </reaction>
</comment>
<keyword evidence="4 8" id="KW-0479">Metal-binding</keyword>
<comment type="catalytic activity">
    <reaction evidence="8">
        <text>L-histidyl-[protein] + UTP = N(tele)-(5'-uridylyl)-L-histidyl-[protein] + diphosphate</text>
        <dbReference type="Rhea" id="RHEA:83891"/>
        <dbReference type="Rhea" id="RHEA-COMP:9745"/>
        <dbReference type="Rhea" id="RHEA-COMP:20239"/>
        <dbReference type="ChEBI" id="CHEBI:29979"/>
        <dbReference type="ChEBI" id="CHEBI:33019"/>
        <dbReference type="ChEBI" id="CHEBI:46398"/>
        <dbReference type="ChEBI" id="CHEBI:233474"/>
    </reaction>
</comment>
<name>A0A2N5XTX0_9HYPH</name>
<comment type="cofactor">
    <cofactor evidence="8">
        <name>Mg(2+)</name>
        <dbReference type="ChEBI" id="CHEBI:18420"/>
    </cofactor>
    <cofactor evidence="8">
        <name>Mn(2+)</name>
        <dbReference type="ChEBI" id="CHEBI:29035"/>
    </cofactor>
</comment>
<comment type="similarity">
    <text evidence="1 8">Belongs to the SELO family.</text>
</comment>
<dbReference type="EC" id="2.7.7.-" evidence="8"/>